<feature type="domain" description="PAS" evidence="6">
    <location>
        <begin position="121"/>
        <end position="191"/>
    </location>
</feature>
<dbReference type="RefSeq" id="WP_091370566.1">
    <property type="nucleotide sequence ID" value="NZ_LT629740.1"/>
</dbReference>
<evidence type="ECO:0000256" key="5">
    <source>
        <dbReference type="ARBA" id="ARBA00022777"/>
    </source>
</evidence>
<dbReference type="InterPro" id="IPR000700">
    <property type="entry name" value="PAS-assoc_C"/>
</dbReference>
<dbReference type="OrthoDB" id="1522284at2"/>
<keyword evidence="3" id="KW-0597">Phosphoprotein</keyword>
<dbReference type="PANTHER" id="PTHR43304:SF1">
    <property type="entry name" value="PAC DOMAIN-CONTAINING PROTEIN"/>
    <property type="match status" value="1"/>
</dbReference>
<evidence type="ECO:0000313" key="9">
    <source>
        <dbReference type="Proteomes" id="UP000199679"/>
    </source>
</evidence>
<dbReference type="Proteomes" id="UP000199679">
    <property type="component" value="Chromosome I"/>
</dbReference>
<dbReference type="EMBL" id="LT629740">
    <property type="protein sequence ID" value="SDS54585.1"/>
    <property type="molecule type" value="Genomic_DNA"/>
</dbReference>
<dbReference type="InterPro" id="IPR013655">
    <property type="entry name" value="PAS_fold_3"/>
</dbReference>
<evidence type="ECO:0000259" key="6">
    <source>
        <dbReference type="PROSITE" id="PS50112"/>
    </source>
</evidence>
<evidence type="ECO:0000256" key="2">
    <source>
        <dbReference type="ARBA" id="ARBA00012438"/>
    </source>
</evidence>
<protein>
    <recommendedName>
        <fullName evidence="2">histidine kinase</fullName>
        <ecNumber evidence="2">2.7.13.3</ecNumber>
    </recommendedName>
</protein>
<dbReference type="CDD" id="cd00130">
    <property type="entry name" value="PAS"/>
    <property type="match status" value="1"/>
</dbReference>
<gene>
    <name evidence="8" type="ORF">SAMN05216490_1353</name>
</gene>
<accession>A0A1H1T2T2</accession>
<dbReference type="SUPFAM" id="SSF55785">
    <property type="entry name" value="PYP-like sensor domain (PAS domain)"/>
    <property type="match status" value="1"/>
</dbReference>
<evidence type="ECO:0000256" key="4">
    <source>
        <dbReference type="ARBA" id="ARBA00022679"/>
    </source>
</evidence>
<proteinExistence type="predicted"/>
<dbReference type="EC" id="2.7.13.3" evidence="2"/>
<dbReference type="GO" id="GO:0004673">
    <property type="term" value="F:protein histidine kinase activity"/>
    <property type="evidence" value="ECO:0007669"/>
    <property type="project" value="UniProtKB-EC"/>
</dbReference>
<dbReference type="InterPro" id="IPR001610">
    <property type="entry name" value="PAC"/>
</dbReference>
<comment type="catalytic activity">
    <reaction evidence="1">
        <text>ATP + protein L-histidine = ADP + protein N-phospho-L-histidine.</text>
        <dbReference type="EC" id="2.7.13.3"/>
    </reaction>
</comment>
<dbReference type="SMART" id="SM00086">
    <property type="entry name" value="PAC"/>
    <property type="match status" value="1"/>
</dbReference>
<dbReference type="InterPro" id="IPR000014">
    <property type="entry name" value="PAS"/>
</dbReference>
<evidence type="ECO:0000259" key="7">
    <source>
        <dbReference type="PROSITE" id="PS50113"/>
    </source>
</evidence>
<dbReference type="Pfam" id="PF08447">
    <property type="entry name" value="PAS_3"/>
    <property type="match status" value="1"/>
</dbReference>
<sequence>MQAKYEIYQKAASLVNLGIWEQNLVTGEIYWDEVVREIYEVSPDFAPTLDNSLAFYTDGTMIRKLLAARNGEQVSGRLQLNTAKNNTKWVEVRVAVSATIIYGTITDITAQIALDSKVAEQGEQFHYAFEYAPIGMALVSTAGQWMRVNQELCRILGFEADELLRLTFQDITHPDDLNVDLKQMYELLDSKISSYQMDKRYFHKNGHVIWVSLNVTLVRDQQEKPLYFVSHIKDITELKEHMQLISAQNRRLLNFANVVSHNIRSHTVNIQMLSELIGQETDPAEKEKLITMLGTSAASLQATLVHLNEIVDSPDGEL</sequence>
<reference evidence="8 9" key="1">
    <citation type="submission" date="2016-10" db="EMBL/GenBank/DDBJ databases">
        <authorList>
            <person name="de Groot N.N."/>
        </authorList>
    </citation>
    <scope>NUCLEOTIDE SEQUENCE [LARGE SCALE GENOMIC DNA]</scope>
    <source>
        <strain evidence="8 9">MP1X4</strain>
    </source>
</reference>
<dbReference type="SMART" id="SM00091">
    <property type="entry name" value="PAS"/>
    <property type="match status" value="1"/>
</dbReference>
<keyword evidence="5" id="KW-0418">Kinase</keyword>
<dbReference type="STRING" id="652787.SAMN05216490_1353"/>
<dbReference type="PROSITE" id="PS50113">
    <property type="entry name" value="PAC"/>
    <property type="match status" value="1"/>
</dbReference>
<dbReference type="InterPro" id="IPR035965">
    <property type="entry name" value="PAS-like_dom_sf"/>
</dbReference>
<evidence type="ECO:0000256" key="1">
    <source>
        <dbReference type="ARBA" id="ARBA00000085"/>
    </source>
</evidence>
<dbReference type="PROSITE" id="PS50112">
    <property type="entry name" value="PAS"/>
    <property type="match status" value="1"/>
</dbReference>
<dbReference type="InterPro" id="IPR052162">
    <property type="entry name" value="Sensor_kinase/Photoreceptor"/>
</dbReference>
<organism evidence="8 9">
    <name type="scientific">Mucilaginibacter mallensis</name>
    <dbReference type="NCBI Taxonomy" id="652787"/>
    <lineage>
        <taxon>Bacteria</taxon>
        <taxon>Pseudomonadati</taxon>
        <taxon>Bacteroidota</taxon>
        <taxon>Sphingobacteriia</taxon>
        <taxon>Sphingobacteriales</taxon>
        <taxon>Sphingobacteriaceae</taxon>
        <taxon>Mucilaginibacter</taxon>
    </lineage>
</organism>
<dbReference type="PANTHER" id="PTHR43304">
    <property type="entry name" value="PHYTOCHROME-LIKE PROTEIN CPH1"/>
    <property type="match status" value="1"/>
</dbReference>
<keyword evidence="9" id="KW-1185">Reference proteome</keyword>
<keyword evidence="4" id="KW-0808">Transferase</keyword>
<dbReference type="Gene3D" id="3.30.450.20">
    <property type="entry name" value="PAS domain"/>
    <property type="match status" value="2"/>
</dbReference>
<evidence type="ECO:0000313" key="8">
    <source>
        <dbReference type="EMBL" id="SDS54585.1"/>
    </source>
</evidence>
<dbReference type="AlphaFoldDB" id="A0A1H1T2T2"/>
<dbReference type="NCBIfam" id="TIGR00229">
    <property type="entry name" value="sensory_box"/>
    <property type="match status" value="1"/>
</dbReference>
<evidence type="ECO:0000256" key="3">
    <source>
        <dbReference type="ARBA" id="ARBA00022553"/>
    </source>
</evidence>
<feature type="domain" description="PAC" evidence="7">
    <location>
        <begin position="195"/>
        <end position="247"/>
    </location>
</feature>
<name>A0A1H1T2T2_MUCMA</name>